<dbReference type="KEGG" id="mbd:MEBOL_003554"/>
<dbReference type="EMBL" id="CP022163">
    <property type="protein sequence ID" value="ATB30099.1"/>
    <property type="molecule type" value="Genomic_DNA"/>
</dbReference>
<evidence type="ECO:0000256" key="1">
    <source>
        <dbReference type="ARBA" id="ARBA00023098"/>
    </source>
</evidence>
<dbReference type="InterPro" id="IPR043064">
    <property type="entry name" value="FcoT_ThioEstase_Rv0098-like_sf"/>
</dbReference>
<organism evidence="8 9">
    <name type="scientific">Melittangium boletus DSM 14713</name>
    <dbReference type="NCBI Taxonomy" id="1294270"/>
    <lineage>
        <taxon>Bacteria</taxon>
        <taxon>Pseudomonadati</taxon>
        <taxon>Myxococcota</taxon>
        <taxon>Myxococcia</taxon>
        <taxon>Myxococcales</taxon>
        <taxon>Cystobacterineae</taxon>
        <taxon>Archangiaceae</taxon>
        <taxon>Melittangium</taxon>
    </lineage>
</organism>
<comment type="similarity">
    <text evidence="3">Belongs to the FcoT family.</text>
</comment>
<proteinExistence type="inferred from homology"/>
<evidence type="ECO:0000313" key="8">
    <source>
        <dbReference type="EMBL" id="ATB30099.1"/>
    </source>
</evidence>
<evidence type="ECO:0000313" key="9">
    <source>
        <dbReference type="Proteomes" id="UP000217289"/>
    </source>
</evidence>
<dbReference type="OrthoDB" id="510402at2"/>
<reference evidence="8 9" key="1">
    <citation type="submission" date="2017-06" db="EMBL/GenBank/DDBJ databases">
        <authorList>
            <person name="Kim H.J."/>
            <person name="Triplett B.A."/>
        </authorList>
    </citation>
    <scope>NUCLEOTIDE SEQUENCE [LARGE SCALE GENOMIC DNA]</scope>
    <source>
        <strain evidence="8 9">DSM 14713</strain>
    </source>
</reference>
<keyword evidence="9" id="KW-1185">Reference proteome</keyword>
<dbReference type="Proteomes" id="UP000217289">
    <property type="component" value="Chromosome"/>
</dbReference>
<dbReference type="GO" id="GO:0006629">
    <property type="term" value="P:lipid metabolic process"/>
    <property type="evidence" value="ECO:0007669"/>
    <property type="project" value="UniProtKB-KW"/>
</dbReference>
<evidence type="ECO:0000256" key="3">
    <source>
        <dbReference type="ARBA" id="ARBA00035117"/>
    </source>
</evidence>
<comment type="catalytic activity">
    <reaction evidence="7">
        <text>a (3R)-3-[(carboxymethyl)amino]fatty acid + holo-[ACP] + H(+) = a (2E)-enoyl-[ACP] + glycine + H2O</text>
        <dbReference type="Rhea" id="RHEA:74923"/>
        <dbReference type="Rhea" id="RHEA-COMP:9685"/>
        <dbReference type="Rhea" id="RHEA-COMP:9925"/>
        <dbReference type="ChEBI" id="CHEBI:15377"/>
        <dbReference type="ChEBI" id="CHEBI:15378"/>
        <dbReference type="ChEBI" id="CHEBI:57305"/>
        <dbReference type="ChEBI" id="CHEBI:64479"/>
        <dbReference type="ChEBI" id="CHEBI:78784"/>
        <dbReference type="ChEBI" id="CHEBI:193080"/>
        <dbReference type="EC" id="4.3.2.11"/>
    </reaction>
    <physiologicalReaction direction="right-to-left" evidence="7">
        <dbReference type="Rhea" id="RHEA:74925"/>
    </physiologicalReaction>
</comment>
<keyword evidence="2" id="KW-0456">Lyase</keyword>
<sequence>MNTLPEHSAVSRELMDLVLAPYLPPCRYMKQAFARVPDTASANSSLVLHADFVIPSSCYINSTGHFNAVESNICVNQLAYLLFAWSLRGAKDHPFSAEVGPFDMETFREKQLPNMWILSLQTSFRRAINPHGFQGTIEWTHATRTRTKLLLLEMSFRFSDGERGQAEGQVKFGIN</sequence>
<evidence type="ECO:0000256" key="6">
    <source>
        <dbReference type="ARBA" id="ARBA00035448"/>
    </source>
</evidence>
<evidence type="ECO:0000256" key="5">
    <source>
        <dbReference type="ARBA" id="ARBA00035169"/>
    </source>
</evidence>
<evidence type="ECO:0000256" key="2">
    <source>
        <dbReference type="ARBA" id="ARBA00023239"/>
    </source>
</evidence>
<accession>A0A250IE29</accession>
<dbReference type="Pfam" id="PF10862">
    <property type="entry name" value="FcoT"/>
    <property type="match status" value="1"/>
</dbReference>
<name>A0A250IE29_9BACT</name>
<gene>
    <name evidence="8" type="ORF">MEBOL_003554</name>
</gene>
<dbReference type="RefSeq" id="WP_095978586.1">
    <property type="nucleotide sequence ID" value="NZ_CP022163.1"/>
</dbReference>
<protein>
    <recommendedName>
        <fullName evidence="5">(2E)-enoyl-[ACP] glycyltransferase</fullName>
        <ecNumber evidence="4">4.3.2.11</ecNumber>
    </recommendedName>
    <alternativeName>
        <fullName evidence="6">(2E)-unsaturated fatty acyl-[ACP] glycyltransferase</fullName>
    </alternativeName>
</protein>
<dbReference type="Gene3D" id="3.10.129.30">
    <property type="entry name" value="Rv0098, thioesterase-like hot dog domain"/>
    <property type="match status" value="1"/>
</dbReference>
<dbReference type="GO" id="GO:0016829">
    <property type="term" value="F:lyase activity"/>
    <property type="evidence" value="ECO:0007669"/>
    <property type="project" value="UniProtKB-KW"/>
</dbReference>
<evidence type="ECO:0000256" key="7">
    <source>
        <dbReference type="ARBA" id="ARBA00048742"/>
    </source>
</evidence>
<dbReference type="EC" id="4.3.2.11" evidence="4"/>
<dbReference type="InterPro" id="IPR022598">
    <property type="entry name" value="FcoT_ThioEstase"/>
</dbReference>
<dbReference type="AlphaFoldDB" id="A0A250IE29"/>
<evidence type="ECO:0000256" key="4">
    <source>
        <dbReference type="ARBA" id="ARBA00035127"/>
    </source>
</evidence>
<keyword evidence="1" id="KW-0443">Lipid metabolism</keyword>